<reference evidence="2" key="1">
    <citation type="submission" date="2025-08" db="UniProtKB">
        <authorList>
            <consortium name="Ensembl"/>
        </authorList>
    </citation>
    <scope>IDENTIFICATION</scope>
</reference>
<feature type="compositionally biased region" description="Basic and acidic residues" evidence="1">
    <location>
        <begin position="554"/>
        <end position="568"/>
    </location>
</feature>
<dbReference type="GO" id="GO:0007099">
    <property type="term" value="P:centriole replication"/>
    <property type="evidence" value="ECO:0007669"/>
    <property type="project" value="InterPro"/>
</dbReference>
<feature type="compositionally biased region" description="Polar residues" evidence="1">
    <location>
        <begin position="371"/>
        <end position="385"/>
    </location>
</feature>
<reference evidence="2" key="2">
    <citation type="submission" date="2025-09" db="UniProtKB">
        <authorList>
            <consortium name="Ensembl"/>
        </authorList>
    </citation>
    <scope>IDENTIFICATION</scope>
</reference>
<dbReference type="PANTHER" id="PTHR15732:SF4">
    <property type="entry name" value="PROTEIN MOONRAKER"/>
    <property type="match status" value="1"/>
</dbReference>
<dbReference type="OrthoDB" id="10072648at2759"/>
<sequence>MMELRKATTTTIPLASHPQMAKSDTKSPQTQLQFSRNAPALPENLSVHYTNPCPIVIEKLKQPATQQNQGAGDGADLRSSVEFSVVSEEKLNLAVQLARRDVKRKHLQEQVKQHVVKMNKCPMGFHWGKESENVAVLRASKSHLKYEHQFSNPSKMERNSTGAKVLLCDPSHVKSEPALSDSPPTRDPGPGPKKEEDKCAIEIRRLQKELQTYIQKIELLATKERSEICLDPEEERRVHIRRQEQAVRSARMLYVLQQQVKQIQEDLEKLSPLKIKHTKKSRAMAKLAAAHRGAIRALQMFVTHFADQSEQQSASAHCKELGNLIRQLSFCSARLEMDSSIPDIIIDLLLQIEDLDSVLSKKESPKKGQEWLSTSQVDAPKSTNRLPKKQKKSSALGRKKSSVARKLLPDEHPESAVPLPHKGISHCSTRAQEDILPVERGAVAQCKGETIRRSGPLKAGSGLELKAGNLKKRGGLFSLKPQGSCRPPKTKTVQPVAKQARFLDPTVAFRLKETKPPIRDNRAPWVPPSVKSPLHSALRHLEKNPENPEPSLEIETKEKEIPEKEVPRDNGASPTEEAEESDPEGLEFLLKKAQELKAAHTVLPLQGNDSTPIRKSENFAFLYEDATSLPGICLEDCHLEPCKKVEHEALSALSMSDLETMMKRMEEIEHYQETVRRRYNQIAYADVDFWVQESKEEESVVRDQQPAVVHPIQITKLDNHKEPQVAIVLEKPLDASAIDEDLSEPQNGTLQSFTHHIPPQKESGTFLSVPKHVLQNLCDYDARYRQHLKGIFLEEVGQFNPWNIAESLAEELTEEVLTDVAAELHGFCEDYAEAVFTSEFLQVAE</sequence>
<keyword evidence="3" id="KW-1185">Reference proteome</keyword>
<evidence type="ECO:0000313" key="2">
    <source>
        <dbReference type="Ensembl" id="ENSNNAP00000002995.1"/>
    </source>
</evidence>
<evidence type="ECO:0000313" key="3">
    <source>
        <dbReference type="Proteomes" id="UP000694559"/>
    </source>
</evidence>
<name>A0A8C6VB54_NAJNA</name>
<accession>A0A8C6VB54</accession>
<organism evidence="2 3">
    <name type="scientific">Naja naja</name>
    <name type="common">Indian cobra</name>
    <dbReference type="NCBI Taxonomy" id="35670"/>
    <lineage>
        <taxon>Eukaryota</taxon>
        <taxon>Metazoa</taxon>
        <taxon>Chordata</taxon>
        <taxon>Craniata</taxon>
        <taxon>Vertebrata</taxon>
        <taxon>Euteleostomi</taxon>
        <taxon>Lepidosauria</taxon>
        <taxon>Squamata</taxon>
        <taxon>Bifurcata</taxon>
        <taxon>Unidentata</taxon>
        <taxon>Episquamata</taxon>
        <taxon>Toxicofera</taxon>
        <taxon>Serpentes</taxon>
        <taxon>Colubroidea</taxon>
        <taxon>Elapidae</taxon>
        <taxon>Elapinae</taxon>
        <taxon>Naja</taxon>
    </lineage>
</organism>
<dbReference type="OMA" id="LERPWNG"/>
<evidence type="ECO:0000256" key="1">
    <source>
        <dbReference type="SAM" id="MobiDB-lite"/>
    </source>
</evidence>
<dbReference type="AlphaFoldDB" id="A0A8C6VB54"/>
<feature type="region of interest" description="Disordered" evidence="1">
    <location>
        <begin position="173"/>
        <end position="196"/>
    </location>
</feature>
<feature type="region of interest" description="Disordered" evidence="1">
    <location>
        <begin position="1"/>
        <end position="33"/>
    </location>
</feature>
<dbReference type="GO" id="GO:0005829">
    <property type="term" value="C:cytosol"/>
    <property type="evidence" value="ECO:0007669"/>
    <property type="project" value="Ensembl"/>
</dbReference>
<gene>
    <name evidence="2" type="primary">KIAA0753</name>
</gene>
<dbReference type="Ensembl" id="ENSNNAT00000003146.1">
    <property type="protein sequence ID" value="ENSNNAP00000002995.1"/>
    <property type="gene ID" value="ENSNNAG00000002050.1"/>
</dbReference>
<dbReference type="GO" id="GO:0034451">
    <property type="term" value="C:centriolar satellite"/>
    <property type="evidence" value="ECO:0007669"/>
    <property type="project" value="Ensembl"/>
</dbReference>
<dbReference type="PANTHER" id="PTHR15732">
    <property type="entry name" value="PROTEIN MOONRAKER"/>
    <property type="match status" value="1"/>
</dbReference>
<proteinExistence type="predicted"/>
<feature type="region of interest" description="Disordered" evidence="1">
    <location>
        <begin position="363"/>
        <end position="424"/>
    </location>
</feature>
<dbReference type="GO" id="GO:0061824">
    <property type="term" value="P:cytosolic ciliogenesis"/>
    <property type="evidence" value="ECO:0007669"/>
    <property type="project" value="Ensembl"/>
</dbReference>
<feature type="compositionally biased region" description="Basic residues" evidence="1">
    <location>
        <begin position="386"/>
        <end position="403"/>
    </location>
</feature>
<feature type="region of interest" description="Disordered" evidence="1">
    <location>
        <begin position="540"/>
        <end position="584"/>
    </location>
</feature>
<dbReference type="Proteomes" id="UP000694559">
    <property type="component" value="Unplaced"/>
</dbReference>
<dbReference type="GO" id="GO:0036064">
    <property type="term" value="C:ciliary basal body"/>
    <property type="evidence" value="ECO:0007669"/>
    <property type="project" value="Ensembl"/>
</dbReference>
<dbReference type="GO" id="GO:0005783">
    <property type="term" value="C:endoplasmic reticulum"/>
    <property type="evidence" value="ECO:0007669"/>
    <property type="project" value="Ensembl"/>
</dbReference>
<dbReference type="GeneTree" id="ENSGT00390000009714"/>
<protein>
    <submittedName>
        <fullName evidence="2">KIAA0753</fullName>
    </submittedName>
</protein>
<dbReference type="GO" id="GO:0071539">
    <property type="term" value="P:protein localization to centrosome"/>
    <property type="evidence" value="ECO:0007669"/>
    <property type="project" value="Ensembl"/>
</dbReference>
<dbReference type="InterPro" id="IPR031447">
    <property type="entry name" value="MNR"/>
</dbReference>
<dbReference type="Pfam" id="PF15718">
    <property type="entry name" value="MNR"/>
    <property type="match status" value="2"/>
</dbReference>